<dbReference type="Proteomes" id="UP000799767">
    <property type="component" value="Unassembled WGS sequence"/>
</dbReference>
<accession>A0A6A6PIC6</accession>
<feature type="region of interest" description="Disordered" evidence="1">
    <location>
        <begin position="1"/>
        <end position="20"/>
    </location>
</feature>
<keyword evidence="3" id="KW-1185">Reference proteome</keyword>
<reference evidence="2" key="1">
    <citation type="journal article" date="2020" name="Stud. Mycol.">
        <title>101 Dothideomycetes genomes: a test case for predicting lifestyles and emergence of pathogens.</title>
        <authorList>
            <person name="Haridas S."/>
            <person name="Albert R."/>
            <person name="Binder M."/>
            <person name="Bloem J."/>
            <person name="Labutti K."/>
            <person name="Salamov A."/>
            <person name="Andreopoulos B."/>
            <person name="Baker S."/>
            <person name="Barry K."/>
            <person name="Bills G."/>
            <person name="Bluhm B."/>
            <person name="Cannon C."/>
            <person name="Castanera R."/>
            <person name="Culley D."/>
            <person name="Daum C."/>
            <person name="Ezra D."/>
            <person name="Gonzalez J."/>
            <person name="Henrissat B."/>
            <person name="Kuo A."/>
            <person name="Liang C."/>
            <person name="Lipzen A."/>
            <person name="Lutzoni F."/>
            <person name="Magnuson J."/>
            <person name="Mondo S."/>
            <person name="Nolan M."/>
            <person name="Ohm R."/>
            <person name="Pangilinan J."/>
            <person name="Park H.-J."/>
            <person name="Ramirez L."/>
            <person name="Alfaro M."/>
            <person name="Sun H."/>
            <person name="Tritt A."/>
            <person name="Yoshinaga Y."/>
            <person name="Zwiers L.-H."/>
            <person name="Turgeon B."/>
            <person name="Goodwin S."/>
            <person name="Spatafora J."/>
            <person name="Crous P."/>
            <person name="Grigoriev I."/>
        </authorList>
    </citation>
    <scope>NUCLEOTIDE SEQUENCE</scope>
    <source>
        <strain evidence="2">CBS 113389</strain>
    </source>
</reference>
<dbReference type="AlphaFoldDB" id="A0A6A6PIC6"/>
<evidence type="ECO:0000313" key="2">
    <source>
        <dbReference type="EMBL" id="KAF2479546.1"/>
    </source>
</evidence>
<sequence length="201" mass="23046">MRHETWAQRRQRKQKAKTKRDVAGLSSCQRLIECIDESEAEYRRLTSGRYDRPPPSRLLDLPAEIRQLILCHAIEDDDTRHGPGKQSVILNSVCTTFRADLPAARMLRTKMNADLSTTTYSTCAGELMEILNRTAAANTSIMDLRKRRRRSGIDMCIGAINSIHYGVTRQDKHIGRMLYGWSRGLARRAQRAAKKVKRKTY</sequence>
<dbReference type="GeneID" id="54479362"/>
<proteinExistence type="predicted"/>
<dbReference type="EMBL" id="MU001641">
    <property type="protein sequence ID" value="KAF2479546.1"/>
    <property type="molecule type" value="Genomic_DNA"/>
</dbReference>
<feature type="compositionally biased region" description="Basic residues" evidence="1">
    <location>
        <begin position="9"/>
        <end position="18"/>
    </location>
</feature>
<organism evidence="2 3">
    <name type="scientific">Neohortaea acidophila</name>
    <dbReference type="NCBI Taxonomy" id="245834"/>
    <lineage>
        <taxon>Eukaryota</taxon>
        <taxon>Fungi</taxon>
        <taxon>Dikarya</taxon>
        <taxon>Ascomycota</taxon>
        <taxon>Pezizomycotina</taxon>
        <taxon>Dothideomycetes</taxon>
        <taxon>Dothideomycetidae</taxon>
        <taxon>Mycosphaerellales</taxon>
        <taxon>Teratosphaeriaceae</taxon>
        <taxon>Neohortaea</taxon>
    </lineage>
</organism>
<protein>
    <submittedName>
        <fullName evidence="2">Uncharacterized protein</fullName>
    </submittedName>
</protein>
<evidence type="ECO:0000313" key="3">
    <source>
        <dbReference type="Proteomes" id="UP000799767"/>
    </source>
</evidence>
<gene>
    <name evidence="2" type="ORF">BDY17DRAFT_41242</name>
</gene>
<dbReference type="RefSeq" id="XP_033586116.1">
    <property type="nucleotide sequence ID" value="XM_033738360.1"/>
</dbReference>
<name>A0A6A6PIC6_9PEZI</name>
<evidence type="ECO:0000256" key="1">
    <source>
        <dbReference type="SAM" id="MobiDB-lite"/>
    </source>
</evidence>